<dbReference type="PROSITE" id="PS50801">
    <property type="entry name" value="STAS"/>
    <property type="match status" value="1"/>
</dbReference>
<dbReference type="CDD" id="cd07043">
    <property type="entry name" value="STAS_anti-anti-sigma_factors"/>
    <property type="match status" value="1"/>
</dbReference>
<dbReference type="InterPro" id="IPR003658">
    <property type="entry name" value="Anti-sigma_ant"/>
</dbReference>
<dbReference type="PANTHER" id="PTHR33495">
    <property type="entry name" value="ANTI-SIGMA FACTOR ANTAGONIST TM_1081-RELATED-RELATED"/>
    <property type="match status" value="1"/>
</dbReference>
<dbReference type="InterPro" id="IPR002645">
    <property type="entry name" value="STAS_dom"/>
</dbReference>
<evidence type="ECO:0000256" key="2">
    <source>
        <dbReference type="RuleBase" id="RU003749"/>
    </source>
</evidence>
<dbReference type="AlphaFoldDB" id="S6A347"/>
<accession>S6A347</accession>
<dbReference type="Proteomes" id="UP000015620">
    <property type="component" value="Chromosome"/>
</dbReference>
<evidence type="ECO:0000313" key="4">
    <source>
        <dbReference type="EMBL" id="AGT43236.1"/>
    </source>
</evidence>
<dbReference type="HOGENOM" id="CLU_115403_14_1_12"/>
<dbReference type="GO" id="GO:0043856">
    <property type="term" value="F:anti-sigma factor antagonist activity"/>
    <property type="evidence" value="ECO:0007669"/>
    <property type="project" value="InterPro"/>
</dbReference>
<dbReference type="NCBIfam" id="TIGR00377">
    <property type="entry name" value="ant_ant_sig"/>
    <property type="match status" value="1"/>
</dbReference>
<reference evidence="4 5" key="1">
    <citation type="journal article" date="2013" name="PLoS ONE">
        <title>Genome-Wide Relatedness of Treponema pedis, from Gingiva and Necrotic Skin Lesions of Pigs, with the Human Oral Pathogen Treponema denticola.</title>
        <authorList>
            <person name="Svartstrom O."/>
            <person name="Mushtaq M."/>
            <person name="Pringle M."/>
            <person name="Segerman B."/>
        </authorList>
    </citation>
    <scope>NUCLEOTIDE SEQUENCE [LARGE SCALE GENOMIC DNA]</scope>
    <source>
        <strain evidence="4">T A4</strain>
    </source>
</reference>
<dbReference type="PATRIC" id="fig|1291379.3.peg.736"/>
<dbReference type="Pfam" id="PF01740">
    <property type="entry name" value="STAS"/>
    <property type="match status" value="1"/>
</dbReference>
<sequence>MFMDNLIINETKAENYTLLAIDGTINSYTYGDFETKVYSAIKEKDLVLDLSCVTNMSSSGLGVLMSAYNDGEEYGHELFILNPSDIVRMVIDSTGFSDMFKVIHSVNDM</sequence>
<organism evidence="4 5">
    <name type="scientific">Treponema pedis str. T A4</name>
    <dbReference type="NCBI Taxonomy" id="1291379"/>
    <lineage>
        <taxon>Bacteria</taxon>
        <taxon>Pseudomonadati</taxon>
        <taxon>Spirochaetota</taxon>
        <taxon>Spirochaetia</taxon>
        <taxon>Spirochaetales</taxon>
        <taxon>Treponemataceae</taxon>
        <taxon>Treponema</taxon>
    </lineage>
</organism>
<keyword evidence="5" id="KW-1185">Reference proteome</keyword>
<dbReference type="Gene3D" id="3.30.750.24">
    <property type="entry name" value="STAS domain"/>
    <property type="match status" value="1"/>
</dbReference>
<dbReference type="STRING" id="1291379.TPE_0740"/>
<dbReference type="SUPFAM" id="SSF52091">
    <property type="entry name" value="SpoIIaa-like"/>
    <property type="match status" value="1"/>
</dbReference>
<dbReference type="InterPro" id="IPR036513">
    <property type="entry name" value="STAS_dom_sf"/>
</dbReference>
<feature type="domain" description="STAS" evidence="3">
    <location>
        <begin position="6"/>
        <end position="109"/>
    </location>
</feature>
<protein>
    <recommendedName>
        <fullName evidence="2">Anti-sigma factor antagonist</fullName>
    </recommendedName>
</protein>
<gene>
    <name evidence="4" type="ORF">TPE_0740</name>
</gene>
<evidence type="ECO:0000313" key="5">
    <source>
        <dbReference type="Proteomes" id="UP000015620"/>
    </source>
</evidence>
<evidence type="ECO:0000256" key="1">
    <source>
        <dbReference type="ARBA" id="ARBA00009013"/>
    </source>
</evidence>
<comment type="similarity">
    <text evidence="1 2">Belongs to the anti-sigma-factor antagonist family.</text>
</comment>
<dbReference type="EMBL" id="CP004120">
    <property type="protein sequence ID" value="AGT43236.1"/>
    <property type="molecule type" value="Genomic_DNA"/>
</dbReference>
<proteinExistence type="inferred from homology"/>
<name>S6A347_9SPIR</name>
<dbReference type="KEGG" id="tped:TPE_0740"/>
<evidence type="ECO:0000259" key="3">
    <source>
        <dbReference type="PROSITE" id="PS50801"/>
    </source>
</evidence>